<reference evidence="1 2" key="1">
    <citation type="submission" date="2023-08" db="EMBL/GenBank/DDBJ databases">
        <title>Pathogen: clinical or host-associated sample.</title>
        <authorList>
            <person name="Hergert J."/>
            <person name="Casey R."/>
            <person name="Wagner J."/>
            <person name="Young E.L."/>
            <person name="Oakeson K.F."/>
        </authorList>
    </citation>
    <scope>NUCLEOTIDE SEQUENCE [LARGE SCALE GENOMIC DNA]</scope>
    <source>
        <strain evidence="1 2">1760953</strain>
        <plasmid evidence="1 2">unnamed4</plasmid>
    </source>
</reference>
<dbReference type="SUPFAM" id="SSF50199">
    <property type="entry name" value="Staphylococcal nuclease"/>
    <property type="match status" value="1"/>
</dbReference>
<dbReference type="InterPro" id="IPR016071">
    <property type="entry name" value="Staphylococal_nuclease_OB-fold"/>
</dbReference>
<dbReference type="AlphaFoldDB" id="A0AA50DCM9"/>
<organism evidence="1 2">
    <name type="scientific">Shinella sumterensis</name>
    <dbReference type="NCBI Taxonomy" id="1967501"/>
    <lineage>
        <taxon>Bacteria</taxon>
        <taxon>Pseudomonadati</taxon>
        <taxon>Pseudomonadota</taxon>
        <taxon>Alphaproteobacteria</taxon>
        <taxon>Hyphomicrobiales</taxon>
        <taxon>Rhizobiaceae</taxon>
        <taxon>Shinella</taxon>
    </lineage>
</organism>
<dbReference type="Proteomes" id="UP001234585">
    <property type="component" value="Plasmid unnamed4"/>
</dbReference>
<protein>
    <submittedName>
        <fullName evidence="1">Thermonuclease family protein</fullName>
    </submittedName>
</protein>
<dbReference type="InterPro" id="IPR035437">
    <property type="entry name" value="SNase_OB-fold_sf"/>
</dbReference>
<proteinExistence type="predicted"/>
<evidence type="ECO:0000313" key="1">
    <source>
        <dbReference type="EMBL" id="WLS01085.1"/>
    </source>
</evidence>
<geneLocation type="plasmid" evidence="1 2">
    <name>unnamed4</name>
</geneLocation>
<gene>
    <name evidence="1" type="ORF">Q9313_26885</name>
</gene>
<name>A0AA50DCM9_9HYPH</name>
<dbReference type="EMBL" id="CP132306">
    <property type="protein sequence ID" value="WLS01085.1"/>
    <property type="molecule type" value="Genomic_DNA"/>
</dbReference>
<sequence length="138" mass="15644">MAEHYQVSDRLVLALTAPKVDTLRATFPYCTDSARTSCIVDGDTFWLSGEKIRISDIDTPELSPPRCEAERVKGEAAKRRLRELLNAGPFSLVAGWRSEDRYGRKLRMVTREGRSIGEVLVGEGLARRWEGSRRSWCE</sequence>
<dbReference type="PROSITE" id="PS50830">
    <property type="entry name" value="TNASE_3"/>
    <property type="match status" value="1"/>
</dbReference>
<keyword evidence="2" id="KW-1185">Reference proteome</keyword>
<accession>A0AA50DCM9</accession>
<evidence type="ECO:0000313" key="2">
    <source>
        <dbReference type="Proteomes" id="UP001234585"/>
    </source>
</evidence>
<dbReference type="Pfam" id="PF00565">
    <property type="entry name" value="SNase"/>
    <property type="match status" value="1"/>
</dbReference>
<keyword evidence="1" id="KW-0614">Plasmid</keyword>
<dbReference type="Gene3D" id="2.40.50.90">
    <property type="match status" value="1"/>
</dbReference>